<reference evidence="2" key="1">
    <citation type="submission" date="2020-07" db="EMBL/GenBank/DDBJ databases">
        <title>Genome sequence and genetic diversity analysis of an under-domesticated orphan crop, white fonio (Digitaria exilis).</title>
        <authorList>
            <person name="Bennetzen J.L."/>
            <person name="Chen S."/>
            <person name="Ma X."/>
            <person name="Wang X."/>
            <person name="Yssel A.E.J."/>
            <person name="Chaluvadi S.R."/>
            <person name="Johnson M."/>
            <person name="Gangashetty P."/>
            <person name="Hamidou F."/>
            <person name="Sanogo M.D."/>
            <person name="Zwaenepoel A."/>
            <person name="Wallace J."/>
            <person name="Van De Peer Y."/>
            <person name="Van Deynze A."/>
        </authorList>
    </citation>
    <scope>NUCLEOTIDE SEQUENCE</scope>
    <source>
        <tissue evidence="2">Leaves</tissue>
    </source>
</reference>
<dbReference type="InterPro" id="IPR005135">
    <property type="entry name" value="Endo/exonuclease/phosphatase"/>
</dbReference>
<dbReference type="Pfam" id="PF03372">
    <property type="entry name" value="Exo_endo_phos"/>
    <property type="match status" value="1"/>
</dbReference>
<dbReference type="GO" id="GO:0003824">
    <property type="term" value="F:catalytic activity"/>
    <property type="evidence" value="ECO:0007669"/>
    <property type="project" value="InterPro"/>
</dbReference>
<dbReference type="Proteomes" id="UP000636709">
    <property type="component" value="Unassembled WGS sequence"/>
</dbReference>
<dbReference type="InterPro" id="IPR036691">
    <property type="entry name" value="Endo/exonu/phosph_ase_sf"/>
</dbReference>
<dbReference type="SUPFAM" id="SSF56219">
    <property type="entry name" value="DNase I-like"/>
    <property type="match status" value="1"/>
</dbReference>
<proteinExistence type="predicted"/>
<comment type="caution">
    <text evidence="2">The sequence shown here is derived from an EMBL/GenBank/DDBJ whole genome shotgun (WGS) entry which is preliminary data.</text>
</comment>
<dbReference type="Gene3D" id="3.60.10.10">
    <property type="entry name" value="Endonuclease/exonuclease/phosphatase"/>
    <property type="match status" value="1"/>
</dbReference>
<evidence type="ECO:0000259" key="1">
    <source>
        <dbReference type="Pfam" id="PF03372"/>
    </source>
</evidence>
<dbReference type="OrthoDB" id="691898at2759"/>
<dbReference type="AlphaFoldDB" id="A0A835KU30"/>
<dbReference type="PANTHER" id="PTHR33710">
    <property type="entry name" value="BNAC02G09200D PROTEIN"/>
    <property type="match status" value="1"/>
</dbReference>
<sequence length="229" mass="26919">MVHETLRITQAQVVCLQETKLQQIDSALASFLGAYRFDKFFYKPARGTNGGILMLWKDSFVELQNCKIGRYSVSADATIRHCATSFKLTTVYGPSHAAEKEIFMRHIRNLKPADDTKWLLLGDFNLMYEARDKNNNNLNLRLIRQFRNTINRCELKEIHLQNRKYTWSNERRYPTLVRLDRVFCNQSWGLHFENHALHALSSSHSDHCPLLLYKQEGPRRPTPFRFENI</sequence>
<name>A0A835KU30_9POAL</name>
<gene>
    <name evidence="2" type="ORF">HU200_007942</name>
</gene>
<evidence type="ECO:0000313" key="3">
    <source>
        <dbReference type="Proteomes" id="UP000636709"/>
    </source>
</evidence>
<feature type="domain" description="Endonuclease/exonuclease/phosphatase" evidence="1">
    <location>
        <begin position="5"/>
        <end position="192"/>
    </location>
</feature>
<keyword evidence="3" id="KW-1185">Reference proteome</keyword>
<dbReference type="EMBL" id="JACEFO010000522">
    <property type="protein sequence ID" value="KAF8766007.1"/>
    <property type="molecule type" value="Genomic_DNA"/>
</dbReference>
<accession>A0A835KU30</accession>
<dbReference type="PANTHER" id="PTHR33710:SF48">
    <property type="entry name" value="OS02G0307075 PROTEIN"/>
    <property type="match status" value="1"/>
</dbReference>
<organism evidence="2 3">
    <name type="scientific">Digitaria exilis</name>
    <dbReference type="NCBI Taxonomy" id="1010633"/>
    <lineage>
        <taxon>Eukaryota</taxon>
        <taxon>Viridiplantae</taxon>
        <taxon>Streptophyta</taxon>
        <taxon>Embryophyta</taxon>
        <taxon>Tracheophyta</taxon>
        <taxon>Spermatophyta</taxon>
        <taxon>Magnoliopsida</taxon>
        <taxon>Liliopsida</taxon>
        <taxon>Poales</taxon>
        <taxon>Poaceae</taxon>
        <taxon>PACMAD clade</taxon>
        <taxon>Panicoideae</taxon>
        <taxon>Panicodae</taxon>
        <taxon>Paniceae</taxon>
        <taxon>Anthephorinae</taxon>
        <taxon>Digitaria</taxon>
    </lineage>
</organism>
<protein>
    <recommendedName>
        <fullName evidence="1">Endonuclease/exonuclease/phosphatase domain-containing protein</fullName>
    </recommendedName>
</protein>
<evidence type="ECO:0000313" key="2">
    <source>
        <dbReference type="EMBL" id="KAF8766007.1"/>
    </source>
</evidence>